<accession>A0A8J4EVN2</accession>
<evidence type="ECO:0000256" key="1">
    <source>
        <dbReference type="SAM" id="Phobius"/>
    </source>
</evidence>
<protein>
    <submittedName>
        <fullName evidence="2">Uncharacterized protein</fullName>
    </submittedName>
</protein>
<organism evidence="2 3">
    <name type="scientific">Volvox africanus</name>
    <dbReference type="NCBI Taxonomy" id="51714"/>
    <lineage>
        <taxon>Eukaryota</taxon>
        <taxon>Viridiplantae</taxon>
        <taxon>Chlorophyta</taxon>
        <taxon>core chlorophytes</taxon>
        <taxon>Chlorophyceae</taxon>
        <taxon>CS clade</taxon>
        <taxon>Chlamydomonadales</taxon>
        <taxon>Volvocaceae</taxon>
        <taxon>Volvox</taxon>
    </lineage>
</organism>
<name>A0A8J4EVN2_9CHLO</name>
<reference evidence="2" key="1">
    <citation type="journal article" date="2021" name="Proc. Natl. Acad. Sci. U.S.A.">
        <title>Three genomes in the algal genus Volvox reveal the fate of a haploid sex-determining region after a transition to homothallism.</title>
        <authorList>
            <person name="Yamamoto K."/>
            <person name="Hamaji T."/>
            <person name="Kawai-Toyooka H."/>
            <person name="Matsuzaki R."/>
            <person name="Takahashi F."/>
            <person name="Nishimura Y."/>
            <person name="Kawachi M."/>
            <person name="Noguchi H."/>
            <person name="Minakuchi Y."/>
            <person name="Umen J.G."/>
            <person name="Toyoda A."/>
            <person name="Nozaki H."/>
        </authorList>
    </citation>
    <scope>NUCLEOTIDE SEQUENCE</scope>
    <source>
        <strain evidence="2">NIES-3780</strain>
    </source>
</reference>
<keyword evidence="1" id="KW-0812">Transmembrane</keyword>
<gene>
    <name evidence="2" type="ORF">Vafri_2740</name>
</gene>
<sequence>MQNAGANFAELPLYHMAILPNPVYVFLIALALLLLLYAGDNAPRSTPSANDVLVGHREQVALLNRQLLIMNKLRNLLHLLHHLVITLRLLGKLCHVDAFLPIDRHS</sequence>
<dbReference type="AlphaFoldDB" id="A0A8J4EVN2"/>
<keyword evidence="1" id="KW-0472">Membrane</keyword>
<proteinExistence type="predicted"/>
<evidence type="ECO:0000313" key="3">
    <source>
        <dbReference type="Proteomes" id="UP000747399"/>
    </source>
</evidence>
<keyword evidence="3" id="KW-1185">Reference proteome</keyword>
<feature type="transmembrane region" description="Helical" evidence="1">
    <location>
        <begin position="18"/>
        <end position="38"/>
    </location>
</feature>
<dbReference type="EMBL" id="BNCO01000003">
    <property type="protein sequence ID" value="GIL45533.1"/>
    <property type="molecule type" value="Genomic_DNA"/>
</dbReference>
<evidence type="ECO:0000313" key="2">
    <source>
        <dbReference type="EMBL" id="GIL45533.1"/>
    </source>
</evidence>
<comment type="caution">
    <text evidence="2">The sequence shown here is derived from an EMBL/GenBank/DDBJ whole genome shotgun (WGS) entry which is preliminary data.</text>
</comment>
<keyword evidence="1" id="KW-1133">Transmembrane helix</keyword>
<dbReference type="Proteomes" id="UP000747399">
    <property type="component" value="Unassembled WGS sequence"/>
</dbReference>